<reference evidence="1" key="1">
    <citation type="submission" date="2022-07" db="EMBL/GenBank/DDBJ databases">
        <title>Genome Sequence of Lecanicillium saksenae.</title>
        <authorList>
            <person name="Buettner E."/>
        </authorList>
    </citation>
    <scope>NUCLEOTIDE SEQUENCE</scope>
    <source>
        <strain evidence="1">VT-O1</strain>
    </source>
</reference>
<name>A0ACC1R5V9_9HYPO</name>
<dbReference type="Proteomes" id="UP001148737">
    <property type="component" value="Unassembled WGS sequence"/>
</dbReference>
<evidence type="ECO:0000313" key="2">
    <source>
        <dbReference type="Proteomes" id="UP001148737"/>
    </source>
</evidence>
<comment type="caution">
    <text evidence="1">The sequence shown here is derived from an EMBL/GenBank/DDBJ whole genome shotgun (WGS) entry which is preliminary data.</text>
</comment>
<sequence>MARFVNLELEEDGGDAQDPSSRGQPTAQNLRAAAPPPAEACPTTVESMTPTVCNAVTRAFQCYPIVVGIISHIDLTTLDSLARTSRLIHYGLVQYSSALVASTLRCSNESSSIVTEELPPYAAVAGKASRCARDMNCVIKPPASNTLRQRHRRLCAPCTKAPLEKVACPGLDMSLPRSSELMQRYLCDCEKDGVWLCQPCGRTMRNADDDYIRIWRWRNHYGEVLGCLGTGIGDADRGVICGREEHCLGAREREQEIDCDAEDARSSRTPAKSDNPEFGSTLSSTMPMAAMFTRNKFVGWAGVVFSIQNWLGESAETKKNGTPGYFNVGLSVMALGVTYMPLFMPPPDRSGTATGAPAPVAAAA</sequence>
<accession>A0ACC1R5V9</accession>
<gene>
    <name evidence="1" type="ORF">NLG97_g691</name>
</gene>
<protein>
    <submittedName>
        <fullName evidence="1">Uncharacterized protein</fullName>
    </submittedName>
</protein>
<proteinExistence type="predicted"/>
<organism evidence="1 2">
    <name type="scientific">Lecanicillium saksenae</name>
    <dbReference type="NCBI Taxonomy" id="468837"/>
    <lineage>
        <taxon>Eukaryota</taxon>
        <taxon>Fungi</taxon>
        <taxon>Dikarya</taxon>
        <taxon>Ascomycota</taxon>
        <taxon>Pezizomycotina</taxon>
        <taxon>Sordariomycetes</taxon>
        <taxon>Hypocreomycetidae</taxon>
        <taxon>Hypocreales</taxon>
        <taxon>Cordycipitaceae</taxon>
        <taxon>Lecanicillium</taxon>
    </lineage>
</organism>
<keyword evidence="2" id="KW-1185">Reference proteome</keyword>
<dbReference type="EMBL" id="JANAKD010000026">
    <property type="protein sequence ID" value="KAJ3498990.1"/>
    <property type="molecule type" value="Genomic_DNA"/>
</dbReference>
<evidence type="ECO:0000313" key="1">
    <source>
        <dbReference type="EMBL" id="KAJ3498990.1"/>
    </source>
</evidence>